<evidence type="ECO:0000256" key="1">
    <source>
        <dbReference type="SAM" id="SignalP"/>
    </source>
</evidence>
<proteinExistence type="predicted"/>
<evidence type="ECO:0008006" key="4">
    <source>
        <dbReference type="Google" id="ProtNLM"/>
    </source>
</evidence>
<keyword evidence="1" id="KW-0732">Signal</keyword>
<dbReference type="PROSITE" id="PS51257">
    <property type="entry name" value="PROKAR_LIPOPROTEIN"/>
    <property type="match status" value="1"/>
</dbReference>
<dbReference type="RefSeq" id="WP_152756435.1">
    <property type="nucleotide sequence ID" value="NZ_WHLY01000002.1"/>
</dbReference>
<comment type="caution">
    <text evidence="2">The sequence shown here is derived from an EMBL/GenBank/DDBJ whole genome shotgun (WGS) entry which is preliminary data.</text>
</comment>
<evidence type="ECO:0000313" key="3">
    <source>
        <dbReference type="Proteomes" id="UP000479293"/>
    </source>
</evidence>
<organism evidence="2 3">
    <name type="scientific">Salmonirosea aquatica</name>
    <dbReference type="NCBI Taxonomy" id="2654236"/>
    <lineage>
        <taxon>Bacteria</taxon>
        <taxon>Pseudomonadati</taxon>
        <taxon>Bacteroidota</taxon>
        <taxon>Cytophagia</taxon>
        <taxon>Cytophagales</taxon>
        <taxon>Spirosomataceae</taxon>
        <taxon>Salmonirosea</taxon>
    </lineage>
</organism>
<dbReference type="AlphaFoldDB" id="A0A7C9FMV7"/>
<feature type="chain" id="PRO_5028935128" description="DUF4251 domain-containing protein" evidence="1">
    <location>
        <begin position="21"/>
        <end position="183"/>
    </location>
</feature>
<gene>
    <name evidence="2" type="ORF">GBK04_02115</name>
</gene>
<feature type="signal peptide" evidence="1">
    <location>
        <begin position="1"/>
        <end position="20"/>
    </location>
</feature>
<evidence type="ECO:0000313" key="2">
    <source>
        <dbReference type="EMBL" id="MPR32171.1"/>
    </source>
</evidence>
<name>A0A7C9FMV7_9BACT</name>
<sequence length="183" mass="20162">MKLNKSFFAALLVAALFASCAPSTVPFTNFTVFTEDLRGTLESAGIPLSKVQFYNDKPIMIKRQGVNANDISVDAEGQISIQNGKTVQTINVRPFTPGVVMSNTGGSLNVSFDDTQKDKQGMHFILQGNQYYLETMDDSKFMYNGSTFDIQTGVGARLFVSKDLLNQINRQNETQKGRRVGGQ</sequence>
<keyword evidence="3" id="KW-1185">Reference proteome</keyword>
<dbReference type="Proteomes" id="UP000479293">
    <property type="component" value="Unassembled WGS sequence"/>
</dbReference>
<dbReference type="EMBL" id="WHLY01000002">
    <property type="protein sequence ID" value="MPR32171.1"/>
    <property type="molecule type" value="Genomic_DNA"/>
</dbReference>
<protein>
    <recommendedName>
        <fullName evidence="4">DUF4251 domain-containing protein</fullName>
    </recommendedName>
</protein>
<reference evidence="2 3" key="1">
    <citation type="submission" date="2019-10" db="EMBL/GenBank/DDBJ databases">
        <title>Draft Genome Sequence of Cytophagaceae sp. SJW1-29.</title>
        <authorList>
            <person name="Choi A."/>
        </authorList>
    </citation>
    <scope>NUCLEOTIDE SEQUENCE [LARGE SCALE GENOMIC DNA]</scope>
    <source>
        <strain evidence="2 3">SJW1-29</strain>
    </source>
</reference>
<accession>A0A7C9FMV7</accession>